<proteinExistence type="predicted"/>
<protein>
    <submittedName>
        <fullName evidence="1">Uncharacterized protein</fullName>
    </submittedName>
</protein>
<sequence length="116" mass="13203">MARGPVREDVRFLPTLKGVLSRRCKQYPTDDPTFWPKLREVVFGYHARLAACGMEVAPADRDAFINLARDLFSFFNTLGPLASFAPSNELEDSFLPSQVLDSRDTAGQEEYMRVDW</sequence>
<dbReference type="Proteomes" id="UP001215151">
    <property type="component" value="Unassembled WGS sequence"/>
</dbReference>
<gene>
    <name evidence="1" type="ORF">ONZ51_g5294</name>
</gene>
<dbReference type="EMBL" id="JAPEVG010000112">
    <property type="protein sequence ID" value="KAJ8482535.1"/>
    <property type="molecule type" value="Genomic_DNA"/>
</dbReference>
<evidence type="ECO:0000313" key="2">
    <source>
        <dbReference type="Proteomes" id="UP001215151"/>
    </source>
</evidence>
<comment type="caution">
    <text evidence="1">The sequence shown here is derived from an EMBL/GenBank/DDBJ whole genome shotgun (WGS) entry which is preliminary data.</text>
</comment>
<reference evidence="1" key="1">
    <citation type="submission" date="2022-11" db="EMBL/GenBank/DDBJ databases">
        <title>Genome Sequence of Cubamyces cubensis.</title>
        <authorList>
            <person name="Buettner E."/>
        </authorList>
    </citation>
    <scope>NUCLEOTIDE SEQUENCE</scope>
    <source>
        <strain evidence="1">MPL-01</strain>
    </source>
</reference>
<organism evidence="1 2">
    <name type="scientific">Trametes cubensis</name>
    <dbReference type="NCBI Taxonomy" id="1111947"/>
    <lineage>
        <taxon>Eukaryota</taxon>
        <taxon>Fungi</taxon>
        <taxon>Dikarya</taxon>
        <taxon>Basidiomycota</taxon>
        <taxon>Agaricomycotina</taxon>
        <taxon>Agaricomycetes</taxon>
        <taxon>Polyporales</taxon>
        <taxon>Polyporaceae</taxon>
        <taxon>Trametes</taxon>
    </lineage>
</organism>
<keyword evidence="2" id="KW-1185">Reference proteome</keyword>
<evidence type="ECO:0000313" key="1">
    <source>
        <dbReference type="EMBL" id="KAJ8482535.1"/>
    </source>
</evidence>
<name>A0AAD7TWP6_9APHY</name>
<accession>A0AAD7TWP6</accession>
<dbReference type="AlphaFoldDB" id="A0AAD7TWP6"/>